<name>A0A8R1IKF5_CAEJA</name>
<evidence type="ECO:0000313" key="2">
    <source>
        <dbReference type="Proteomes" id="UP000005237"/>
    </source>
</evidence>
<dbReference type="AlphaFoldDB" id="A0A8R1IKF5"/>
<keyword evidence="2" id="KW-1185">Reference proteome</keyword>
<sequence length="142" mass="15657">MAINEINESADVTILAYGSLLSTQLYKASCGKVCALMRDASHILTNRSLSKSFSAVQEVLCNVVDIPFLFVTEQFLRNSPLCQRLANSLNELKDHWDTFDEKRDVCQKAINSLRSAYKLSALGGSTSSIGLTSELDVGRHLK</sequence>
<protein>
    <submittedName>
        <fullName evidence="1">Uncharacterized protein</fullName>
    </submittedName>
</protein>
<dbReference type="Proteomes" id="UP000005237">
    <property type="component" value="Unassembled WGS sequence"/>
</dbReference>
<reference evidence="1" key="2">
    <citation type="submission" date="2022-06" db="UniProtKB">
        <authorList>
            <consortium name="EnsemblMetazoa"/>
        </authorList>
    </citation>
    <scope>IDENTIFICATION</scope>
    <source>
        <strain evidence="1">DF5081</strain>
    </source>
</reference>
<organism evidence="1 2">
    <name type="scientific">Caenorhabditis japonica</name>
    <dbReference type="NCBI Taxonomy" id="281687"/>
    <lineage>
        <taxon>Eukaryota</taxon>
        <taxon>Metazoa</taxon>
        <taxon>Ecdysozoa</taxon>
        <taxon>Nematoda</taxon>
        <taxon>Chromadorea</taxon>
        <taxon>Rhabditida</taxon>
        <taxon>Rhabditina</taxon>
        <taxon>Rhabditomorpha</taxon>
        <taxon>Rhabditoidea</taxon>
        <taxon>Rhabditidae</taxon>
        <taxon>Peloderinae</taxon>
        <taxon>Caenorhabditis</taxon>
    </lineage>
</organism>
<proteinExistence type="predicted"/>
<reference evidence="2" key="1">
    <citation type="submission" date="2010-08" db="EMBL/GenBank/DDBJ databases">
        <authorList>
            <consortium name="Caenorhabditis japonica Sequencing Consortium"/>
            <person name="Wilson R.K."/>
        </authorList>
    </citation>
    <scope>NUCLEOTIDE SEQUENCE [LARGE SCALE GENOMIC DNA]</scope>
    <source>
        <strain evidence="2">DF5081</strain>
    </source>
</reference>
<accession>A0A8R1IKF5</accession>
<evidence type="ECO:0000313" key="1">
    <source>
        <dbReference type="EnsemblMetazoa" id="CJA38208.1"/>
    </source>
</evidence>
<dbReference type="EnsemblMetazoa" id="CJA38208.1">
    <property type="protein sequence ID" value="CJA38208.1"/>
    <property type="gene ID" value="WBGene00214055"/>
</dbReference>